<dbReference type="RefSeq" id="WP_012936070.1">
    <property type="nucleotide sequence ID" value="NC_013739.1"/>
</dbReference>
<dbReference type="HOGENOM" id="CLU_000445_20_2_11"/>
<dbReference type="SUPFAM" id="SSF55874">
    <property type="entry name" value="ATPase domain of HSP90 chaperone/DNA topoisomerase II/histidine kinase"/>
    <property type="match status" value="1"/>
</dbReference>
<dbReference type="InterPro" id="IPR050482">
    <property type="entry name" value="Sensor_HK_TwoCompSys"/>
</dbReference>
<dbReference type="InterPro" id="IPR011712">
    <property type="entry name" value="Sig_transdc_His_kin_sub3_dim/P"/>
</dbReference>
<dbReference type="GO" id="GO:0046983">
    <property type="term" value="F:protein dimerization activity"/>
    <property type="evidence" value="ECO:0007669"/>
    <property type="project" value="InterPro"/>
</dbReference>
<keyword evidence="6 12" id="KW-0418">Kinase</keyword>
<dbReference type="PANTHER" id="PTHR24421">
    <property type="entry name" value="NITRATE/NITRITE SENSOR PROTEIN NARX-RELATED"/>
    <property type="match status" value="1"/>
</dbReference>
<keyword evidence="4 12" id="KW-0808">Transferase</keyword>
<dbReference type="Gene3D" id="1.20.5.1930">
    <property type="match status" value="1"/>
</dbReference>
<evidence type="ECO:0000256" key="7">
    <source>
        <dbReference type="ARBA" id="ARBA00022840"/>
    </source>
</evidence>
<dbReference type="eggNOG" id="COG4585">
    <property type="taxonomic scope" value="Bacteria"/>
</dbReference>
<dbReference type="InterPro" id="IPR025828">
    <property type="entry name" value="Put_sensor_dom"/>
</dbReference>
<evidence type="ECO:0000256" key="10">
    <source>
        <dbReference type="SAM" id="Phobius"/>
    </source>
</evidence>
<dbReference type="GO" id="GO:0005524">
    <property type="term" value="F:ATP binding"/>
    <property type="evidence" value="ECO:0007669"/>
    <property type="project" value="UniProtKB-KW"/>
</dbReference>
<feature type="transmembrane region" description="Helical" evidence="10">
    <location>
        <begin position="160"/>
        <end position="184"/>
    </location>
</feature>
<dbReference type="CDD" id="cd16917">
    <property type="entry name" value="HATPase_UhpB-NarQ-NarX-like"/>
    <property type="match status" value="1"/>
</dbReference>
<reference evidence="12 13" key="1">
    <citation type="journal article" date="2010" name="Stand. Genomic Sci.">
        <title>Complete genome sequence of Conexibacter woesei type strain (ID131577).</title>
        <authorList>
            <person name="Pukall R."/>
            <person name="Lapidus A."/>
            <person name="Glavina Del Rio T."/>
            <person name="Copeland A."/>
            <person name="Tice H."/>
            <person name="Cheng J.-F."/>
            <person name="Lucas S."/>
            <person name="Chen F."/>
            <person name="Nolan M."/>
            <person name="Bruce D."/>
            <person name="Goodwin L."/>
            <person name="Pitluck S."/>
            <person name="Mavromatis K."/>
            <person name="Ivanova N."/>
            <person name="Ovchinnikova G."/>
            <person name="Pati A."/>
            <person name="Chen A."/>
            <person name="Palaniappan K."/>
            <person name="Land M."/>
            <person name="Hauser L."/>
            <person name="Chang Y.-J."/>
            <person name="Jeffries C.D."/>
            <person name="Chain P."/>
            <person name="Meincke L."/>
            <person name="Sims D."/>
            <person name="Brettin T."/>
            <person name="Detter J.C."/>
            <person name="Rohde M."/>
            <person name="Goeker M."/>
            <person name="Bristow J."/>
            <person name="Eisen J.A."/>
            <person name="Markowitz V."/>
            <person name="Kyrpides N.C."/>
            <person name="Klenk H.-P."/>
            <person name="Hugenholtz P."/>
        </authorList>
    </citation>
    <scope>NUCLEOTIDE SEQUENCE [LARGE SCALE GENOMIC DNA]</scope>
    <source>
        <strain evidence="13">DSM 14684 / CIP 108061 / JCM 11494 / NBRC 100937 / ID131577</strain>
    </source>
</reference>
<keyword evidence="13" id="KW-1185">Reference proteome</keyword>
<keyword evidence="10" id="KW-1133">Transmembrane helix</keyword>
<organism evidence="12 13">
    <name type="scientific">Conexibacter woesei (strain DSM 14684 / CCUG 47730 / CIP 108061 / JCM 11494 / NBRC 100937 / ID131577)</name>
    <dbReference type="NCBI Taxonomy" id="469383"/>
    <lineage>
        <taxon>Bacteria</taxon>
        <taxon>Bacillati</taxon>
        <taxon>Actinomycetota</taxon>
        <taxon>Thermoleophilia</taxon>
        <taxon>Solirubrobacterales</taxon>
        <taxon>Conexibacteraceae</taxon>
        <taxon>Conexibacter</taxon>
    </lineage>
</organism>
<dbReference type="OrthoDB" id="5241729at2"/>
<evidence type="ECO:0000256" key="8">
    <source>
        <dbReference type="ARBA" id="ARBA00023012"/>
    </source>
</evidence>
<dbReference type="GO" id="GO:0016020">
    <property type="term" value="C:membrane"/>
    <property type="evidence" value="ECO:0007669"/>
    <property type="project" value="InterPro"/>
</dbReference>
<keyword evidence="3" id="KW-0597">Phosphoprotein</keyword>
<keyword evidence="10" id="KW-0812">Transmembrane</keyword>
<dbReference type="SMART" id="SM00387">
    <property type="entry name" value="HATPase_c"/>
    <property type="match status" value="1"/>
</dbReference>
<dbReference type="Gene3D" id="3.30.565.10">
    <property type="entry name" value="Histidine kinase-like ATPase, C-terminal domain"/>
    <property type="match status" value="1"/>
</dbReference>
<evidence type="ECO:0000256" key="5">
    <source>
        <dbReference type="ARBA" id="ARBA00022741"/>
    </source>
</evidence>
<accession>D3F924</accession>
<feature type="domain" description="Histidine kinase/HSP90-like ATPase" evidence="11">
    <location>
        <begin position="321"/>
        <end position="411"/>
    </location>
</feature>
<dbReference type="InterPro" id="IPR003594">
    <property type="entry name" value="HATPase_dom"/>
</dbReference>
<dbReference type="InterPro" id="IPR036890">
    <property type="entry name" value="HATPase_C_sf"/>
</dbReference>
<keyword evidence="8" id="KW-0902">Two-component regulatory system</keyword>
<reference evidence="13" key="2">
    <citation type="submission" date="2010-01" db="EMBL/GenBank/DDBJ databases">
        <title>The complete genome of Conexibacter woesei DSM 14684.</title>
        <authorList>
            <consortium name="US DOE Joint Genome Institute (JGI-PGF)"/>
            <person name="Lucas S."/>
            <person name="Copeland A."/>
            <person name="Lapidus A."/>
            <person name="Glavina del Rio T."/>
            <person name="Dalin E."/>
            <person name="Tice H."/>
            <person name="Bruce D."/>
            <person name="Goodwin L."/>
            <person name="Pitluck S."/>
            <person name="Kyrpides N."/>
            <person name="Mavromatis K."/>
            <person name="Ivanova N."/>
            <person name="Mikhailova N."/>
            <person name="Chertkov O."/>
            <person name="Brettin T."/>
            <person name="Detter J.C."/>
            <person name="Han C."/>
            <person name="Larimer F."/>
            <person name="Land M."/>
            <person name="Hauser L."/>
            <person name="Markowitz V."/>
            <person name="Cheng J.-F."/>
            <person name="Hugenholtz P."/>
            <person name="Woyke T."/>
            <person name="Wu D."/>
            <person name="Pukall R."/>
            <person name="Steenblock K."/>
            <person name="Schneider S."/>
            <person name="Klenk H.-P."/>
            <person name="Eisen J.A."/>
        </authorList>
    </citation>
    <scope>NUCLEOTIDE SEQUENCE [LARGE SCALE GENOMIC DNA]</scope>
    <source>
        <strain evidence="13">DSM 14684 / CIP 108061 / JCM 11494 / NBRC 100937 / ID131577</strain>
    </source>
</reference>
<feature type="transmembrane region" description="Helical" evidence="10">
    <location>
        <begin position="43"/>
        <end position="64"/>
    </location>
</feature>
<proteinExistence type="predicted"/>
<dbReference type="Pfam" id="PF07730">
    <property type="entry name" value="HisKA_3"/>
    <property type="match status" value="1"/>
</dbReference>
<evidence type="ECO:0000256" key="9">
    <source>
        <dbReference type="SAM" id="MobiDB-lite"/>
    </source>
</evidence>
<evidence type="ECO:0000256" key="6">
    <source>
        <dbReference type="ARBA" id="ARBA00022777"/>
    </source>
</evidence>
<evidence type="ECO:0000256" key="3">
    <source>
        <dbReference type="ARBA" id="ARBA00022553"/>
    </source>
</evidence>
<evidence type="ECO:0000259" key="11">
    <source>
        <dbReference type="SMART" id="SM00387"/>
    </source>
</evidence>
<dbReference type="KEGG" id="cwo:Cwoe_4606"/>
<dbReference type="Proteomes" id="UP000008229">
    <property type="component" value="Chromosome"/>
</dbReference>
<keyword evidence="5" id="KW-0547">Nucleotide-binding</keyword>
<keyword evidence="7" id="KW-0067">ATP-binding</keyword>
<evidence type="ECO:0000256" key="1">
    <source>
        <dbReference type="ARBA" id="ARBA00000085"/>
    </source>
</evidence>
<evidence type="ECO:0000256" key="2">
    <source>
        <dbReference type="ARBA" id="ARBA00012438"/>
    </source>
</evidence>
<evidence type="ECO:0000313" key="13">
    <source>
        <dbReference type="Proteomes" id="UP000008229"/>
    </source>
</evidence>
<keyword evidence="10" id="KW-0472">Membrane</keyword>
<dbReference type="STRING" id="469383.Cwoe_4606"/>
<feature type="transmembrane region" description="Helical" evidence="10">
    <location>
        <begin position="108"/>
        <end position="140"/>
    </location>
</feature>
<dbReference type="GO" id="GO:0000155">
    <property type="term" value="F:phosphorelay sensor kinase activity"/>
    <property type="evidence" value="ECO:0007669"/>
    <property type="project" value="InterPro"/>
</dbReference>
<dbReference type="Pfam" id="PF13796">
    <property type="entry name" value="Sensor"/>
    <property type="match status" value="1"/>
</dbReference>
<comment type="catalytic activity">
    <reaction evidence="1">
        <text>ATP + protein L-histidine = ADP + protein N-phospho-L-histidine.</text>
        <dbReference type="EC" id="2.7.13.3"/>
    </reaction>
</comment>
<dbReference type="EMBL" id="CP001854">
    <property type="protein sequence ID" value="ADB53019.1"/>
    <property type="molecule type" value="Genomic_DNA"/>
</dbReference>
<dbReference type="AlphaFoldDB" id="D3F924"/>
<protein>
    <recommendedName>
        <fullName evidence="2">histidine kinase</fullName>
        <ecNumber evidence="2">2.7.13.3</ecNumber>
    </recommendedName>
</protein>
<dbReference type="Pfam" id="PF02518">
    <property type="entry name" value="HATPase_c"/>
    <property type="match status" value="1"/>
</dbReference>
<evidence type="ECO:0000256" key="4">
    <source>
        <dbReference type="ARBA" id="ARBA00022679"/>
    </source>
</evidence>
<dbReference type="PANTHER" id="PTHR24421:SF10">
    <property type="entry name" value="NITRATE_NITRITE SENSOR PROTEIN NARQ"/>
    <property type="match status" value="1"/>
</dbReference>
<feature type="region of interest" description="Disordered" evidence="9">
    <location>
        <begin position="391"/>
        <end position="417"/>
    </location>
</feature>
<gene>
    <name evidence="12" type="ordered locus">Cwoe_4606</name>
</gene>
<sequence length="417" mass="43462" precursor="true">MRPRRPLPLTARPWRALAYLLVRLPLPAAGALAVLLPIVVGGWIGVAVALPLLVAYVLVAVAAAPAERRAVALLGDVAVRDPHREPDGPGTIALLRLRVREATTWREVANALLAAVLAPLDGLVLLTLTLGSLGLLAAPLLIAADPVAMGPWEIDSAGEAWFGCAVGLALLLGGAYIVTALAAAHAARVRALLGPRGDELRDQVTELARSRVRLIDAFDVERRRIERDLHDGAQQQLVALAMTLDLARIELEGSGGEAARLVERAHAQATRTIAELRDLIHAIHPPILAERGLGAAVRALADRAALPVRTAVEVDRRLPEGVETAAYFVVSETLANAVKHSGAAAVDVTVRLADATLAVEVRDDGRGGADAARGSGLAGLGDRVAAVGGRLTLSSPPGGPTVVRAEISCPPGGMLRR</sequence>
<name>D3F924_CONWI</name>
<evidence type="ECO:0000313" key="12">
    <source>
        <dbReference type="EMBL" id="ADB53019.1"/>
    </source>
</evidence>
<dbReference type="EC" id="2.7.13.3" evidence="2"/>